<keyword evidence="6" id="KW-0862">Zinc</keyword>
<dbReference type="Gene3D" id="3.30.1370.50">
    <property type="entry name" value="R3H-like domain"/>
    <property type="match status" value="1"/>
</dbReference>
<dbReference type="GO" id="GO:0000981">
    <property type="term" value="F:DNA-binding transcription factor activity, RNA polymerase II-specific"/>
    <property type="evidence" value="ECO:0007669"/>
    <property type="project" value="TreeGrafter"/>
</dbReference>
<reference evidence="11 12" key="2">
    <citation type="submission" date="2018-10" db="EMBL/GenBank/DDBJ databases">
        <authorList>
            <consortium name="Pathogen Informatics"/>
        </authorList>
    </citation>
    <scope>NUCLEOTIDE SEQUENCE [LARGE SCALE GENOMIC DNA]</scope>
</reference>
<dbReference type="InterPro" id="IPR001374">
    <property type="entry name" value="R3H_dom"/>
</dbReference>
<dbReference type="InterPro" id="IPR036867">
    <property type="entry name" value="R3H_dom_sf"/>
</dbReference>
<keyword evidence="9" id="KW-0539">Nucleus</keyword>
<proteinExistence type="inferred from homology"/>
<evidence type="ECO:0000256" key="9">
    <source>
        <dbReference type="ARBA" id="ARBA00023242"/>
    </source>
</evidence>
<dbReference type="InterPro" id="IPR034078">
    <property type="entry name" value="NFX1_fam"/>
</dbReference>
<keyword evidence="4" id="KW-0677">Repeat</keyword>
<comment type="subcellular location">
    <subcellularLocation>
        <location evidence="1">Nucleus</location>
    </subcellularLocation>
</comment>
<protein>
    <submittedName>
        <fullName evidence="13">R3H domain-containing protein</fullName>
    </submittedName>
</protein>
<organism evidence="13">
    <name type="scientific">Enterobius vermicularis</name>
    <name type="common">Human pinworm</name>
    <dbReference type="NCBI Taxonomy" id="51028"/>
    <lineage>
        <taxon>Eukaryota</taxon>
        <taxon>Metazoa</taxon>
        <taxon>Ecdysozoa</taxon>
        <taxon>Nematoda</taxon>
        <taxon>Chromadorea</taxon>
        <taxon>Rhabditida</taxon>
        <taxon>Spirurina</taxon>
        <taxon>Oxyuridomorpha</taxon>
        <taxon>Oxyuroidea</taxon>
        <taxon>Oxyuridae</taxon>
        <taxon>Enterobius</taxon>
    </lineage>
</organism>
<dbReference type="STRING" id="51028.A0A0N4UW62"/>
<dbReference type="InterPro" id="IPR000967">
    <property type="entry name" value="Znf_NFX1"/>
</dbReference>
<evidence type="ECO:0000256" key="8">
    <source>
        <dbReference type="ARBA" id="ARBA00023163"/>
    </source>
</evidence>
<evidence type="ECO:0000256" key="2">
    <source>
        <dbReference type="ARBA" id="ARBA00007269"/>
    </source>
</evidence>
<evidence type="ECO:0000313" key="11">
    <source>
        <dbReference type="EMBL" id="VDD86277.1"/>
    </source>
</evidence>
<dbReference type="Pfam" id="PF01424">
    <property type="entry name" value="R3H"/>
    <property type="match status" value="1"/>
</dbReference>
<dbReference type="AlphaFoldDB" id="A0A0N4UW62"/>
<name>A0A0N4UW62_ENTVE</name>
<evidence type="ECO:0000313" key="12">
    <source>
        <dbReference type="Proteomes" id="UP000274131"/>
    </source>
</evidence>
<dbReference type="GO" id="GO:0005634">
    <property type="term" value="C:nucleus"/>
    <property type="evidence" value="ECO:0007669"/>
    <property type="project" value="UniProtKB-SubCell"/>
</dbReference>
<gene>
    <name evidence="11" type="ORF">EVEC_LOCUS1420</name>
</gene>
<dbReference type="Pfam" id="PF01422">
    <property type="entry name" value="zf-NF-X1"/>
    <property type="match status" value="6"/>
</dbReference>
<keyword evidence="5" id="KW-0863">Zinc-finger</keyword>
<dbReference type="Proteomes" id="UP000274131">
    <property type="component" value="Unassembled WGS sequence"/>
</dbReference>
<evidence type="ECO:0000313" key="13">
    <source>
        <dbReference type="WBParaSite" id="EVEC_0000171201-mRNA-1"/>
    </source>
</evidence>
<evidence type="ECO:0000256" key="3">
    <source>
        <dbReference type="ARBA" id="ARBA00022723"/>
    </source>
</evidence>
<dbReference type="PANTHER" id="PTHR12360:SF12">
    <property type="entry name" value="TRANSCRIPTIONAL REPRESSOR NF-X1"/>
    <property type="match status" value="1"/>
</dbReference>
<keyword evidence="7" id="KW-0805">Transcription regulation</keyword>
<dbReference type="CDD" id="cd06008">
    <property type="entry name" value="NF-X1-zinc-finger"/>
    <property type="match status" value="3"/>
</dbReference>
<reference evidence="13" key="1">
    <citation type="submission" date="2017-02" db="UniProtKB">
        <authorList>
            <consortium name="WormBaseParasite"/>
        </authorList>
    </citation>
    <scope>IDENTIFICATION</scope>
</reference>
<evidence type="ECO:0000256" key="1">
    <source>
        <dbReference type="ARBA" id="ARBA00004123"/>
    </source>
</evidence>
<dbReference type="OrthoDB" id="6512771at2759"/>
<sequence>MICCQIIQANQWIWTCTKCYHMFHINRSNSSGCITQWAVKSRDTDGEWRCPSCQNISLEIPKEYKCFCGKRNNPPTRRFPETPHSCGGTCGRSRGHGCPHPCTEECHPGPCCPCPATVTCSCDCGTEIRTLRCGTPKQFKCDKVCGKLLNCRSHKCEIVCHAGPCMDCKEKVRQICFCGLASREVPCSAEDSSSVHYSCGAPCDGKYNCGVHKCTSRCHEKKKDGTCGPCPLSPDLKHYCPCGCSRIPEGIRRACSDPVPTCGNTCNKVLPCGPKDKPHRCKQLCHEGPCAPCLDNTVVTCRCKALKKTLPCCYFLIFISQSFLESNPLLCEKRCKKLKSCQNHRCQAVCCVETEHVCLQENLFTVCNKKLDCGNHFCDRLCHIGQCPKCLQASLFFVFYHSFLLCMKYCLCGKTVREPPIPCGTPLPTCDAPCSRTHSCSHPPLHTCHAEPECPPCTVLTAKECYGRHEMRANIPCYLNEVSCGKPCNAPLPCGVHFCKRTCHPPPCVPAEDYVCKQPCPIKRTDGDCEHPCGLPCHGSSVCPKSECLTKVTVTCNCMLRKAEMKMAMKMDDLAEEKSFLGGRQILKCSDSSDNLHCDAECRRIGRNKAVAEALNIKTDHGVSGVASSMYTDFLKSYLKANFKHVQAVEDILIGLVHELENTCETHSFPPMNSELRRVIHEYASYFKIETRSYDSEPMRNVVATAKRSG</sequence>
<dbReference type="PROSITE" id="PS51061">
    <property type="entry name" value="R3H"/>
    <property type="match status" value="1"/>
</dbReference>
<evidence type="ECO:0000256" key="5">
    <source>
        <dbReference type="ARBA" id="ARBA00022771"/>
    </source>
</evidence>
<keyword evidence="3" id="KW-0479">Metal-binding</keyword>
<comment type="similarity">
    <text evidence="2">Belongs to the NFX1 family.</text>
</comment>
<keyword evidence="8" id="KW-0804">Transcription</keyword>
<dbReference type="PANTHER" id="PTHR12360">
    <property type="entry name" value="NUCLEAR TRANSCRIPTION FACTOR, X-BOX BINDING 1 NFX1"/>
    <property type="match status" value="1"/>
</dbReference>
<dbReference type="SMART" id="SM00438">
    <property type="entry name" value="ZnF_NFX"/>
    <property type="match status" value="9"/>
</dbReference>
<evidence type="ECO:0000256" key="7">
    <source>
        <dbReference type="ARBA" id="ARBA00023015"/>
    </source>
</evidence>
<dbReference type="EMBL" id="UXUI01007208">
    <property type="protein sequence ID" value="VDD86277.1"/>
    <property type="molecule type" value="Genomic_DNA"/>
</dbReference>
<dbReference type="GO" id="GO:0000977">
    <property type="term" value="F:RNA polymerase II transcription regulatory region sequence-specific DNA binding"/>
    <property type="evidence" value="ECO:0007669"/>
    <property type="project" value="TreeGrafter"/>
</dbReference>
<keyword evidence="12" id="KW-1185">Reference proteome</keyword>
<dbReference type="GO" id="GO:0008270">
    <property type="term" value="F:zinc ion binding"/>
    <property type="evidence" value="ECO:0007669"/>
    <property type="project" value="UniProtKB-KW"/>
</dbReference>
<dbReference type="SUPFAM" id="SSF82708">
    <property type="entry name" value="R3H domain"/>
    <property type="match status" value="1"/>
</dbReference>
<feature type="domain" description="R3H" evidence="10">
    <location>
        <begin position="643"/>
        <end position="708"/>
    </location>
</feature>
<evidence type="ECO:0000256" key="4">
    <source>
        <dbReference type="ARBA" id="ARBA00022737"/>
    </source>
</evidence>
<evidence type="ECO:0000256" key="6">
    <source>
        <dbReference type="ARBA" id="ARBA00022833"/>
    </source>
</evidence>
<dbReference type="GO" id="GO:0000122">
    <property type="term" value="P:negative regulation of transcription by RNA polymerase II"/>
    <property type="evidence" value="ECO:0007669"/>
    <property type="project" value="TreeGrafter"/>
</dbReference>
<dbReference type="SMART" id="SM00393">
    <property type="entry name" value="R3H"/>
    <property type="match status" value="1"/>
</dbReference>
<accession>A0A0N4UW62</accession>
<dbReference type="WBParaSite" id="EVEC_0000171201-mRNA-1">
    <property type="protein sequence ID" value="EVEC_0000171201-mRNA-1"/>
    <property type="gene ID" value="EVEC_0000171201"/>
</dbReference>
<evidence type="ECO:0000259" key="10">
    <source>
        <dbReference type="PROSITE" id="PS51061"/>
    </source>
</evidence>